<organism evidence="2 3">
    <name type="scientific">Planctomicrobium piriforme</name>
    <dbReference type="NCBI Taxonomy" id="1576369"/>
    <lineage>
        <taxon>Bacteria</taxon>
        <taxon>Pseudomonadati</taxon>
        <taxon>Planctomycetota</taxon>
        <taxon>Planctomycetia</taxon>
        <taxon>Planctomycetales</taxon>
        <taxon>Planctomycetaceae</taxon>
        <taxon>Planctomicrobium</taxon>
    </lineage>
</organism>
<dbReference type="AlphaFoldDB" id="A0A1I3E3D3"/>
<keyword evidence="3" id="KW-1185">Reference proteome</keyword>
<keyword evidence="1" id="KW-1133">Transmembrane helix</keyword>
<dbReference type="STRING" id="1576369.SAMN05421753_10464"/>
<keyword evidence="1" id="KW-0472">Membrane</keyword>
<feature type="transmembrane region" description="Helical" evidence="1">
    <location>
        <begin position="39"/>
        <end position="57"/>
    </location>
</feature>
<evidence type="ECO:0000313" key="3">
    <source>
        <dbReference type="Proteomes" id="UP000199518"/>
    </source>
</evidence>
<feature type="transmembrane region" description="Helical" evidence="1">
    <location>
        <begin position="136"/>
        <end position="154"/>
    </location>
</feature>
<evidence type="ECO:0000256" key="1">
    <source>
        <dbReference type="SAM" id="Phobius"/>
    </source>
</evidence>
<accession>A0A1I3E3D3</accession>
<protein>
    <submittedName>
        <fullName evidence="2">Uncharacterized protein</fullName>
    </submittedName>
</protein>
<feature type="transmembrane region" description="Helical" evidence="1">
    <location>
        <begin position="6"/>
        <end position="27"/>
    </location>
</feature>
<feature type="transmembrane region" description="Helical" evidence="1">
    <location>
        <begin position="95"/>
        <end position="116"/>
    </location>
</feature>
<evidence type="ECO:0000313" key="2">
    <source>
        <dbReference type="EMBL" id="SFH93507.1"/>
    </source>
</evidence>
<dbReference type="Proteomes" id="UP000199518">
    <property type="component" value="Unassembled WGS sequence"/>
</dbReference>
<proteinExistence type="predicted"/>
<dbReference type="OrthoDB" id="122197at2"/>
<dbReference type="EMBL" id="FOQD01000004">
    <property type="protein sequence ID" value="SFH93507.1"/>
    <property type="molecule type" value="Genomic_DNA"/>
</dbReference>
<dbReference type="RefSeq" id="WP_092048436.1">
    <property type="nucleotide sequence ID" value="NZ_FOQD01000004.1"/>
</dbReference>
<gene>
    <name evidence="2" type="ORF">SAMN05421753_10464</name>
</gene>
<feature type="transmembrane region" description="Helical" evidence="1">
    <location>
        <begin position="63"/>
        <end position="83"/>
    </location>
</feature>
<name>A0A1I3E3D3_9PLAN</name>
<sequence>MFTALKIFTFVHVVLSLVGIAAGFVVLARMLKNRQSPEWTKLFLWTTVLTSVTGFGFPVDRFLPSHAIGILSLVALAAAIYALSARHLAGRWRKVYVVNAVIALYFNVFVLIVQLFLKVPPLHALAPSQSEPPFAIAQGAALLAFIVLGTLATLRFRGQAVVENAA</sequence>
<keyword evidence="1" id="KW-0812">Transmembrane</keyword>
<reference evidence="3" key="1">
    <citation type="submission" date="2016-10" db="EMBL/GenBank/DDBJ databases">
        <authorList>
            <person name="Varghese N."/>
            <person name="Submissions S."/>
        </authorList>
    </citation>
    <scope>NUCLEOTIDE SEQUENCE [LARGE SCALE GENOMIC DNA]</scope>
    <source>
        <strain evidence="3">DSM 26348</strain>
    </source>
</reference>